<evidence type="ECO:0000313" key="8">
    <source>
        <dbReference type="EMBL" id="NEL78388.1"/>
    </source>
</evidence>
<dbReference type="EMBL" id="JAAGYU010000127">
    <property type="protein sequence ID" value="NEL78388.1"/>
    <property type="molecule type" value="Genomic_DNA"/>
</dbReference>
<dbReference type="Gene3D" id="2.40.160.50">
    <property type="entry name" value="membrane protein fhac: a member of the omp85/tpsb transporter family"/>
    <property type="match status" value="1"/>
</dbReference>
<dbReference type="PANTHER" id="PTHR12815:SF47">
    <property type="entry name" value="TRANSLOCATION AND ASSEMBLY MODULE SUBUNIT TAMA"/>
    <property type="match status" value="1"/>
</dbReference>
<organism evidence="8 9">
    <name type="scientific">Xanthomonas perforans</name>
    <dbReference type="NCBI Taxonomy" id="442694"/>
    <lineage>
        <taxon>Bacteria</taxon>
        <taxon>Pseudomonadati</taxon>
        <taxon>Pseudomonadota</taxon>
        <taxon>Gammaproteobacteria</taxon>
        <taxon>Lysobacterales</taxon>
        <taxon>Lysobacteraceae</taxon>
        <taxon>Xanthomonas</taxon>
    </lineage>
</organism>
<dbReference type="AlphaFoldDB" id="A0A7X5MZ50"/>
<dbReference type="InterPro" id="IPR039910">
    <property type="entry name" value="D15-like"/>
</dbReference>
<keyword evidence="4" id="KW-0732">Signal</keyword>
<evidence type="ECO:0000256" key="5">
    <source>
        <dbReference type="ARBA" id="ARBA00023136"/>
    </source>
</evidence>
<proteinExistence type="predicted"/>
<keyword evidence="6" id="KW-0998">Cell outer membrane</keyword>
<sequence length="168" mass="18065">QMFIRGGAEGAGSDTNFGQLYGQLRWFLGAGDNSRLILRGEGGTTWTSDLVAMPPSLRFFAGGANSIRGYAFREVGPRTPKPDEFALGAKNVVTASAEYEHYLKGGPWGGAVFVDGGSAFDDRPDWHTGVGFGLRWRSPVGPVRVDIAHGLNDPDSQFQLYIDIGANL</sequence>
<name>A0A7X5MZ50_XANPE</name>
<evidence type="ECO:0000256" key="4">
    <source>
        <dbReference type="ARBA" id="ARBA00022729"/>
    </source>
</evidence>
<keyword evidence="5" id="KW-0472">Membrane</keyword>
<dbReference type="InterPro" id="IPR000184">
    <property type="entry name" value="Bac_surfAg_D15"/>
</dbReference>
<evidence type="ECO:0000256" key="2">
    <source>
        <dbReference type="ARBA" id="ARBA00022452"/>
    </source>
</evidence>
<evidence type="ECO:0000256" key="1">
    <source>
        <dbReference type="ARBA" id="ARBA00004370"/>
    </source>
</evidence>
<dbReference type="Proteomes" id="UP000471082">
    <property type="component" value="Unassembled WGS sequence"/>
</dbReference>
<dbReference type="GO" id="GO:0009279">
    <property type="term" value="C:cell outer membrane"/>
    <property type="evidence" value="ECO:0007669"/>
    <property type="project" value="TreeGrafter"/>
</dbReference>
<dbReference type="GO" id="GO:0009306">
    <property type="term" value="P:protein secretion"/>
    <property type="evidence" value="ECO:0007669"/>
    <property type="project" value="TreeGrafter"/>
</dbReference>
<dbReference type="Pfam" id="PF01103">
    <property type="entry name" value="Omp85"/>
    <property type="match status" value="1"/>
</dbReference>
<reference evidence="8 9" key="1">
    <citation type="submission" date="2019-11" db="EMBL/GenBank/DDBJ databases">
        <title>Genome-resolved metagenomics to study the prevalence of co-infection and intraspecific heterogeneity among plant pathogen metapopulations.</title>
        <authorList>
            <person name="Newberry E."/>
            <person name="Bhandari R."/>
            <person name="Kemble J."/>
            <person name="Sikora E."/>
            <person name="Potnis N."/>
        </authorList>
    </citation>
    <scope>NUCLEOTIDE SEQUENCE [LARGE SCALE GENOMIC DNA]</scope>
    <source>
        <strain evidence="8">Xp_Tom_Tuscaloosa_18b</strain>
    </source>
</reference>
<evidence type="ECO:0000313" key="9">
    <source>
        <dbReference type="Proteomes" id="UP000471082"/>
    </source>
</evidence>
<gene>
    <name evidence="8" type="ORF">G3W61_19415</name>
</gene>
<comment type="caution">
    <text evidence="8">The sequence shown here is derived from an EMBL/GenBank/DDBJ whole genome shotgun (WGS) entry which is preliminary data.</text>
</comment>
<evidence type="ECO:0000256" key="3">
    <source>
        <dbReference type="ARBA" id="ARBA00022692"/>
    </source>
</evidence>
<evidence type="ECO:0000259" key="7">
    <source>
        <dbReference type="Pfam" id="PF01103"/>
    </source>
</evidence>
<evidence type="ECO:0000256" key="6">
    <source>
        <dbReference type="ARBA" id="ARBA00023237"/>
    </source>
</evidence>
<protein>
    <submittedName>
        <fullName evidence="8">BamA/TamA family outer membrane protein</fullName>
    </submittedName>
</protein>
<comment type="subcellular location">
    <subcellularLocation>
        <location evidence="1">Membrane</location>
    </subcellularLocation>
</comment>
<keyword evidence="3" id="KW-0812">Transmembrane</keyword>
<keyword evidence="2" id="KW-1134">Transmembrane beta strand</keyword>
<dbReference type="PANTHER" id="PTHR12815">
    <property type="entry name" value="SORTING AND ASSEMBLY MACHINERY SAMM50 PROTEIN FAMILY MEMBER"/>
    <property type="match status" value="1"/>
</dbReference>
<accession>A0A7X5MZ50</accession>
<dbReference type="GO" id="GO:0097347">
    <property type="term" value="C:TAM protein secretion complex"/>
    <property type="evidence" value="ECO:0007669"/>
    <property type="project" value="TreeGrafter"/>
</dbReference>
<feature type="non-terminal residue" evidence="8">
    <location>
        <position position="1"/>
    </location>
</feature>
<feature type="domain" description="Bacterial surface antigen (D15)" evidence="7">
    <location>
        <begin position="10"/>
        <end position="161"/>
    </location>
</feature>